<dbReference type="Proteomes" id="UP000050761">
    <property type="component" value="Unassembled WGS sequence"/>
</dbReference>
<evidence type="ECO:0000256" key="1">
    <source>
        <dbReference type="SAM" id="Phobius"/>
    </source>
</evidence>
<organism evidence="3 4">
    <name type="scientific">Heligmosomoides polygyrus</name>
    <name type="common">Parasitic roundworm</name>
    <dbReference type="NCBI Taxonomy" id="6339"/>
    <lineage>
        <taxon>Eukaryota</taxon>
        <taxon>Metazoa</taxon>
        <taxon>Ecdysozoa</taxon>
        <taxon>Nematoda</taxon>
        <taxon>Chromadorea</taxon>
        <taxon>Rhabditida</taxon>
        <taxon>Rhabditina</taxon>
        <taxon>Rhabditomorpha</taxon>
        <taxon>Strongyloidea</taxon>
        <taxon>Heligmosomidae</taxon>
        <taxon>Heligmosomoides</taxon>
    </lineage>
</organism>
<keyword evidence="1" id="KW-0472">Membrane</keyword>
<keyword evidence="3" id="KW-1185">Reference proteome</keyword>
<sequence length="106" mass="11435">MPTSKVSVVLRSRFGPRGSNAAALLVYKDVQSLSACPGWSPSMFRTDPQLPTVHAQIVKSASVDQYTYSAVPFSRVVCAGVAAVLFLTLLSVLTYLAWSSANLHFE</sequence>
<dbReference type="AlphaFoldDB" id="A0A183FP38"/>
<accession>A0A183FP38</accession>
<gene>
    <name evidence="2" type="ORF">HPBE_LOCUS9334</name>
</gene>
<dbReference type="WBParaSite" id="HPBE_0000933301-mRNA-1">
    <property type="protein sequence ID" value="HPBE_0000933301-mRNA-1"/>
    <property type="gene ID" value="HPBE_0000933301"/>
</dbReference>
<keyword evidence="1" id="KW-1133">Transmembrane helix</keyword>
<proteinExistence type="predicted"/>
<evidence type="ECO:0000313" key="3">
    <source>
        <dbReference type="Proteomes" id="UP000050761"/>
    </source>
</evidence>
<evidence type="ECO:0000313" key="4">
    <source>
        <dbReference type="WBParaSite" id="HPBE_0000933301-mRNA-1"/>
    </source>
</evidence>
<reference evidence="4" key="2">
    <citation type="submission" date="2019-09" db="UniProtKB">
        <authorList>
            <consortium name="WormBaseParasite"/>
        </authorList>
    </citation>
    <scope>IDENTIFICATION</scope>
</reference>
<evidence type="ECO:0000313" key="2">
    <source>
        <dbReference type="EMBL" id="VDO80243.1"/>
    </source>
</evidence>
<reference evidence="2 3" key="1">
    <citation type="submission" date="2018-11" db="EMBL/GenBank/DDBJ databases">
        <authorList>
            <consortium name="Pathogen Informatics"/>
        </authorList>
    </citation>
    <scope>NUCLEOTIDE SEQUENCE [LARGE SCALE GENOMIC DNA]</scope>
</reference>
<protein>
    <submittedName>
        <fullName evidence="2 4">Uncharacterized protein</fullName>
    </submittedName>
</protein>
<name>A0A183FP38_HELPZ</name>
<accession>A0A3P7ZQ08</accession>
<keyword evidence="1" id="KW-0812">Transmembrane</keyword>
<dbReference type="EMBL" id="UZAH01026407">
    <property type="protein sequence ID" value="VDO80243.1"/>
    <property type="molecule type" value="Genomic_DNA"/>
</dbReference>
<feature type="transmembrane region" description="Helical" evidence="1">
    <location>
        <begin position="76"/>
        <end position="98"/>
    </location>
</feature>